<dbReference type="Proteomes" id="UP001354931">
    <property type="component" value="Unassembled WGS sequence"/>
</dbReference>
<name>A0ABU6FDK9_9ACTN</name>
<proteinExistence type="predicted"/>
<comment type="caution">
    <text evidence="2">The sequence shown here is derived from an EMBL/GenBank/DDBJ whole genome shotgun (WGS) entry which is preliminary data.</text>
</comment>
<sequence>MAWQRMWWACRYHLTGLPDGVEWWPGAPDDEHITAWLAEQSARRALLLPEQRRRVDELLSLTGGMPVWRPRISNVAWQTLSGLLPARSHTGGRPRGERQSLEAIVHIACTGQAWTRLPPALGPFQACRRRFIRWRDDGTLQQISRAVLPEGDAIWQQRLAAYTGPA</sequence>
<dbReference type="RefSeq" id="WP_326021453.1">
    <property type="nucleotide sequence ID" value="NZ_JAOZYC010000157.1"/>
</dbReference>
<dbReference type="PANTHER" id="PTHR46637">
    <property type="entry name" value="TIS1421-TRANSPOSASE PROTEIN A"/>
    <property type="match status" value="1"/>
</dbReference>
<dbReference type="InterPro" id="IPR025161">
    <property type="entry name" value="IS402-like_dom"/>
</dbReference>
<gene>
    <name evidence="2" type="ORF">OKJ99_31985</name>
</gene>
<evidence type="ECO:0000313" key="2">
    <source>
        <dbReference type="EMBL" id="MEB8342126.1"/>
    </source>
</evidence>
<organism evidence="2 3">
    <name type="scientific">Streptomyces endophyticus</name>
    <dbReference type="NCBI Taxonomy" id="714166"/>
    <lineage>
        <taxon>Bacteria</taxon>
        <taxon>Bacillati</taxon>
        <taxon>Actinomycetota</taxon>
        <taxon>Actinomycetes</taxon>
        <taxon>Kitasatosporales</taxon>
        <taxon>Streptomycetaceae</taxon>
        <taxon>Streptomyces</taxon>
    </lineage>
</organism>
<dbReference type="Pfam" id="PF13340">
    <property type="entry name" value="DUF4096"/>
    <property type="match status" value="1"/>
</dbReference>
<keyword evidence="3" id="KW-1185">Reference proteome</keyword>
<protein>
    <submittedName>
        <fullName evidence="2">Transposase</fullName>
    </submittedName>
</protein>
<dbReference type="InterPro" id="IPR052909">
    <property type="entry name" value="Transposase_6_like"/>
</dbReference>
<reference evidence="2 3" key="1">
    <citation type="submission" date="2022-10" db="EMBL/GenBank/DDBJ databases">
        <authorList>
            <person name="Xie J."/>
            <person name="Shen N."/>
        </authorList>
    </citation>
    <scope>NUCLEOTIDE SEQUENCE [LARGE SCALE GENOMIC DNA]</scope>
    <source>
        <strain evidence="2 3">YIM65594</strain>
    </source>
</reference>
<evidence type="ECO:0000259" key="1">
    <source>
        <dbReference type="Pfam" id="PF13340"/>
    </source>
</evidence>
<dbReference type="PANTHER" id="PTHR46637:SF1">
    <property type="entry name" value="BLL5188 PROTEIN"/>
    <property type="match status" value="1"/>
</dbReference>
<evidence type="ECO:0000313" key="3">
    <source>
        <dbReference type="Proteomes" id="UP001354931"/>
    </source>
</evidence>
<accession>A0ABU6FDK9</accession>
<dbReference type="EMBL" id="JAOZYC010000157">
    <property type="protein sequence ID" value="MEB8342126.1"/>
    <property type="molecule type" value="Genomic_DNA"/>
</dbReference>
<feature type="domain" description="Insertion element IS402-like" evidence="1">
    <location>
        <begin position="73"/>
        <end position="143"/>
    </location>
</feature>